<comment type="caution">
    <text evidence="2">The sequence shown here is derived from an EMBL/GenBank/DDBJ whole genome shotgun (WGS) entry which is preliminary data.</text>
</comment>
<keyword evidence="3" id="KW-1185">Reference proteome</keyword>
<dbReference type="RefSeq" id="WP_240256768.1">
    <property type="nucleotide sequence ID" value="NZ_JAKTTI010000028.1"/>
</dbReference>
<protein>
    <submittedName>
        <fullName evidence="2">IDEAL domain-containing protein</fullName>
    </submittedName>
</protein>
<organism evidence="2 3">
    <name type="scientific">Fredinandcohnia quinoae</name>
    <dbReference type="NCBI Taxonomy" id="2918902"/>
    <lineage>
        <taxon>Bacteria</taxon>
        <taxon>Bacillati</taxon>
        <taxon>Bacillota</taxon>
        <taxon>Bacilli</taxon>
        <taxon>Bacillales</taxon>
        <taxon>Bacillaceae</taxon>
        <taxon>Fredinandcohnia</taxon>
    </lineage>
</organism>
<dbReference type="InterPro" id="IPR027393">
    <property type="entry name" value="Virus_scaffolding_prot_C"/>
</dbReference>
<dbReference type="Proteomes" id="UP001431131">
    <property type="component" value="Unassembled WGS sequence"/>
</dbReference>
<name>A0AAW5ECF8_9BACI</name>
<evidence type="ECO:0000313" key="2">
    <source>
        <dbReference type="EMBL" id="MCH1626853.1"/>
    </source>
</evidence>
<dbReference type="AlphaFoldDB" id="A0AAW5ECF8"/>
<feature type="domain" description="IDEAL" evidence="1">
    <location>
        <begin position="34"/>
        <end position="70"/>
    </location>
</feature>
<evidence type="ECO:0000259" key="1">
    <source>
        <dbReference type="SMART" id="SM00914"/>
    </source>
</evidence>
<dbReference type="SMART" id="SM00914">
    <property type="entry name" value="IDEAL"/>
    <property type="match status" value="1"/>
</dbReference>
<reference evidence="2" key="1">
    <citation type="submission" date="2022-02" db="EMBL/GenBank/DDBJ databases">
        <title>Fredinandcohnia quinoae sp. nov. isolated from Chenopodium quinoa seeds.</title>
        <authorList>
            <person name="Saati-Santamaria Z."/>
            <person name="Flores-Felix J.D."/>
            <person name="Igual J.M."/>
            <person name="Velazquez E."/>
            <person name="Garcia-Fraile P."/>
            <person name="Martinez-Molina E."/>
        </authorList>
    </citation>
    <scope>NUCLEOTIDE SEQUENCE</scope>
    <source>
        <strain evidence="2">SECRCQ15</strain>
    </source>
</reference>
<dbReference type="Gene3D" id="4.10.810.10">
    <property type="entry name" value="Virus Scaffolding Protein, Chain A"/>
    <property type="match status" value="1"/>
</dbReference>
<accession>A0AAW5ECF8</accession>
<sequence>MKNRKTYAEIMRLRNNQRKKSVKLTMLDIYIQMVIDESLFIRKKELLEVKVNSAIDSGNKQLFMEVSSEYKKHMRYSC</sequence>
<proteinExistence type="predicted"/>
<dbReference type="InterPro" id="IPR014957">
    <property type="entry name" value="IDEAL_dom"/>
</dbReference>
<evidence type="ECO:0000313" key="3">
    <source>
        <dbReference type="Proteomes" id="UP001431131"/>
    </source>
</evidence>
<gene>
    <name evidence="2" type="ORF">MJG50_16075</name>
</gene>
<dbReference type="EMBL" id="JAKTTI010000028">
    <property type="protein sequence ID" value="MCH1626853.1"/>
    <property type="molecule type" value="Genomic_DNA"/>
</dbReference>
<dbReference type="Pfam" id="PF08858">
    <property type="entry name" value="IDEAL"/>
    <property type="match status" value="1"/>
</dbReference>